<sequence length="261" mass="29357">MIGGKCLNEQTNNIVVPAWEFIWMLDYDHKALLFSFNLQVDRTSSITMRFPTLKVTYFDMAGRAEMARLALVIGDVPFEDERLAREDWMALKPTVPFKQLPLLTVDGQVLTQSSAISRYAAILGGVYPTTNPLDACRVDEIVAYREDVFMTLLPTLFEQDANKKKAMREEQAATKLPEMFCLLEARLGVTSSGPWFLDSISQADLAVYTMVGVFKSGLLDGIPLDICDKYNKIMAIFNAVHTHPKVAAWNDAHIKAADRKR</sequence>
<dbReference type="GO" id="GO:0006749">
    <property type="term" value="P:glutathione metabolic process"/>
    <property type="evidence" value="ECO:0007669"/>
    <property type="project" value="TreeGrafter"/>
</dbReference>
<dbReference type="InterPro" id="IPR004045">
    <property type="entry name" value="Glutathione_S-Trfase_N"/>
</dbReference>
<dbReference type="InterPro" id="IPR050213">
    <property type="entry name" value="GST_superfamily"/>
</dbReference>
<dbReference type="PANTHER" id="PTHR11571:SF252">
    <property type="entry name" value="GLUTATHIONE S-TRANSFERASE"/>
    <property type="match status" value="1"/>
</dbReference>
<dbReference type="CDD" id="cd03039">
    <property type="entry name" value="GST_N_Sigma_like"/>
    <property type="match status" value="1"/>
</dbReference>
<dbReference type="Pfam" id="PF02798">
    <property type="entry name" value="GST_N"/>
    <property type="match status" value="1"/>
</dbReference>
<reference evidence="4 5" key="1">
    <citation type="submission" date="2019-03" db="EMBL/GenBank/DDBJ databases">
        <authorList>
            <person name="Gaulin E."/>
            <person name="Dumas B."/>
        </authorList>
    </citation>
    <scope>NUCLEOTIDE SEQUENCE [LARGE SCALE GENOMIC DNA]</scope>
    <source>
        <strain evidence="4">CBS 568.67</strain>
    </source>
</reference>
<dbReference type="SFLD" id="SFLDG00363">
    <property type="entry name" value="AMPS_(cytGST):_Alpha-__Mu-__Pi"/>
    <property type="match status" value="1"/>
</dbReference>
<proteinExistence type="predicted"/>
<organism evidence="4 5">
    <name type="scientific">Aphanomyces stellatus</name>
    <dbReference type="NCBI Taxonomy" id="120398"/>
    <lineage>
        <taxon>Eukaryota</taxon>
        <taxon>Sar</taxon>
        <taxon>Stramenopiles</taxon>
        <taxon>Oomycota</taxon>
        <taxon>Saprolegniomycetes</taxon>
        <taxon>Saprolegniales</taxon>
        <taxon>Verrucalvaceae</taxon>
        <taxon>Aphanomyces</taxon>
    </lineage>
</organism>
<dbReference type="Proteomes" id="UP000332933">
    <property type="component" value="Unassembled WGS sequence"/>
</dbReference>
<dbReference type="PROSITE" id="PS50404">
    <property type="entry name" value="GST_NTER"/>
    <property type="match status" value="1"/>
</dbReference>
<dbReference type="SFLD" id="SFLDS00019">
    <property type="entry name" value="Glutathione_Transferase_(cytos"/>
    <property type="match status" value="1"/>
</dbReference>
<feature type="domain" description="GST C-terminal" evidence="2">
    <location>
        <begin position="131"/>
        <end position="261"/>
    </location>
</feature>
<dbReference type="Pfam" id="PF14497">
    <property type="entry name" value="GST_C_3"/>
    <property type="match status" value="1"/>
</dbReference>
<protein>
    <submittedName>
        <fullName evidence="4">Aste57867_683 protein</fullName>
    </submittedName>
</protein>
<dbReference type="SUPFAM" id="SSF52833">
    <property type="entry name" value="Thioredoxin-like"/>
    <property type="match status" value="1"/>
</dbReference>
<dbReference type="InterPro" id="IPR004046">
    <property type="entry name" value="GST_C"/>
</dbReference>
<dbReference type="PROSITE" id="PS50405">
    <property type="entry name" value="GST_CTER"/>
    <property type="match status" value="1"/>
</dbReference>
<gene>
    <name evidence="4" type="primary">Aste57867_683</name>
    <name evidence="3" type="ORF">As57867_000682</name>
    <name evidence="4" type="ORF">ASTE57867_683</name>
</gene>
<dbReference type="EMBL" id="CAADRA010000040">
    <property type="protein sequence ID" value="VFT77908.1"/>
    <property type="molecule type" value="Genomic_DNA"/>
</dbReference>
<evidence type="ECO:0000259" key="1">
    <source>
        <dbReference type="PROSITE" id="PS50404"/>
    </source>
</evidence>
<evidence type="ECO:0000259" key="2">
    <source>
        <dbReference type="PROSITE" id="PS50405"/>
    </source>
</evidence>
<dbReference type="InterPro" id="IPR036249">
    <property type="entry name" value="Thioredoxin-like_sf"/>
</dbReference>
<dbReference type="InterPro" id="IPR040079">
    <property type="entry name" value="Glutathione_S-Trfase"/>
</dbReference>
<dbReference type="SFLD" id="SFLDG01205">
    <property type="entry name" value="AMPS.1"/>
    <property type="match status" value="1"/>
</dbReference>
<dbReference type="Gene3D" id="1.20.1050.10">
    <property type="match status" value="1"/>
</dbReference>
<dbReference type="GO" id="GO:0004364">
    <property type="term" value="F:glutathione transferase activity"/>
    <property type="evidence" value="ECO:0007669"/>
    <property type="project" value="TreeGrafter"/>
</dbReference>
<evidence type="ECO:0000313" key="4">
    <source>
        <dbReference type="EMBL" id="VFT77908.1"/>
    </source>
</evidence>
<dbReference type="Gene3D" id="3.40.30.10">
    <property type="entry name" value="Glutaredoxin"/>
    <property type="match status" value="1"/>
</dbReference>
<name>A0A485K496_9STRA</name>
<dbReference type="OrthoDB" id="420389at2759"/>
<dbReference type="SUPFAM" id="SSF47616">
    <property type="entry name" value="GST C-terminal domain-like"/>
    <property type="match status" value="1"/>
</dbReference>
<dbReference type="InterPro" id="IPR010987">
    <property type="entry name" value="Glutathione-S-Trfase_C-like"/>
</dbReference>
<dbReference type="PANTHER" id="PTHR11571">
    <property type="entry name" value="GLUTATHIONE S-TRANSFERASE"/>
    <property type="match status" value="1"/>
</dbReference>
<evidence type="ECO:0000313" key="5">
    <source>
        <dbReference type="Proteomes" id="UP000332933"/>
    </source>
</evidence>
<dbReference type="AlphaFoldDB" id="A0A485K496"/>
<dbReference type="CDD" id="cd03192">
    <property type="entry name" value="GST_C_Sigma_like"/>
    <property type="match status" value="1"/>
</dbReference>
<dbReference type="EMBL" id="VJMH01000040">
    <property type="protein sequence ID" value="KAF0719927.1"/>
    <property type="molecule type" value="Genomic_DNA"/>
</dbReference>
<reference evidence="3" key="2">
    <citation type="submission" date="2019-06" db="EMBL/GenBank/DDBJ databases">
        <title>Genomics analysis of Aphanomyces spp. identifies a new class of oomycete effector associated with host adaptation.</title>
        <authorList>
            <person name="Gaulin E."/>
        </authorList>
    </citation>
    <scope>NUCLEOTIDE SEQUENCE</scope>
    <source>
        <strain evidence="3">CBS 578.67</strain>
    </source>
</reference>
<feature type="domain" description="GST N-terminal" evidence="1">
    <location>
        <begin position="51"/>
        <end position="128"/>
    </location>
</feature>
<keyword evidence="5" id="KW-1185">Reference proteome</keyword>
<accession>A0A485K496</accession>
<dbReference type="InterPro" id="IPR036282">
    <property type="entry name" value="Glutathione-S-Trfase_C_sf"/>
</dbReference>
<evidence type="ECO:0000313" key="3">
    <source>
        <dbReference type="EMBL" id="KAF0719927.1"/>
    </source>
</evidence>